<feature type="non-terminal residue" evidence="1">
    <location>
        <position position="1"/>
    </location>
</feature>
<dbReference type="EMBL" id="LAZR01036519">
    <property type="protein sequence ID" value="KKL24625.1"/>
    <property type="molecule type" value="Genomic_DNA"/>
</dbReference>
<gene>
    <name evidence="1" type="ORF">LCGC14_2413420</name>
</gene>
<dbReference type="AlphaFoldDB" id="A0A0F9BRU5"/>
<accession>A0A0F9BRU5</accession>
<evidence type="ECO:0000313" key="1">
    <source>
        <dbReference type="EMBL" id="KKL24625.1"/>
    </source>
</evidence>
<protein>
    <submittedName>
        <fullName evidence="1">Uncharacterized protein</fullName>
    </submittedName>
</protein>
<organism evidence="1">
    <name type="scientific">marine sediment metagenome</name>
    <dbReference type="NCBI Taxonomy" id="412755"/>
    <lineage>
        <taxon>unclassified sequences</taxon>
        <taxon>metagenomes</taxon>
        <taxon>ecological metagenomes</taxon>
    </lineage>
</organism>
<proteinExistence type="predicted"/>
<reference evidence="1" key="1">
    <citation type="journal article" date="2015" name="Nature">
        <title>Complex archaea that bridge the gap between prokaryotes and eukaryotes.</title>
        <authorList>
            <person name="Spang A."/>
            <person name="Saw J.H."/>
            <person name="Jorgensen S.L."/>
            <person name="Zaremba-Niedzwiedzka K."/>
            <person name="Martijn J."/>
            <person name="Lind A.E."/>
            <person name="van Eijk R."/>
            <person name="Schleper C."/>
            <person name="Guy L."/>
            <person name="Ettema T.J."/>
        </authorList>
    </citation>
    <scope>NUCLEOTIDE SEQUENCE</scope>
</reference>
<name>A0A0F9BRU5_9ZZZZ</name>
<sequence>SIWLLNSSNDADVTVEHGNVSMVMVGGT</sequence>
<comment type="caution">
    <text evidence="1">The sequence shown here is derived from an EMBL/GenBank/DDBJ whole genome shotgun (WGS) entry which is preliminary data.</text>
</comment>